<dbReference type="PANTHER" id="PTHR30011:SF16">
    <property type="entry name" value="C2H2 FINGER DOMAIN TRANSCRIPTION FACTOR (EUROFUNG)-RELATED"/>
    <property type="match status" value="1"/>
</dbReference>
<evidence type="ECO:0000256" key="6">
    <source>
        <dbReference type="PIRSR" id="PIRSR000337-1"/>
    </source>
</evidence>
<evidence type="ECO:0000256" key="2">
    <source>
        <dbReference type="ARBA" id="ARBA00022643"/>
    </source>
</evidence>
<feature type="binding site" evidence="6">
    <location>
        <position position="58"/>
    </location>
    <ligand>
        <name>FMN</name>
        <dbReference type="ChEBI" id="CHEBI:58210"/>
    </ligand>
</feature>
<sequence length="445" mass="49744">MSDRQMTLIAFLQAQNCSNFPASWRHPEAAQDFTSAAYYQRIGKTLEAAKIHLAFFDDRLAIPDIYGDDFRVTMREGIRAAKLDPMLCAMAMGLATERLGIGVTYSTTYYEPFHVARTFATLDSLTGGRAAWNVVTSLNQSEAVNFGRTEVLEHDLRYDRADEFIGVVRDHWRSWDDDALRMDRETGLFADPDGVRRLDHEGDWFRSRGPFTVPRSPQGEPILIQAGQSGRGKQFAAKWGDLTFVIYPNLEMGRRQYADFKSYLGSIGRDPDQTKVAPAVYAVIGESQAEAEDRYAAIQALAKPIDALVLLSEVLNFDFSTKGYDEAFSSEEMDGISGIQAFRDRVVTMSGRANPTVGDFVEFTRRGTLNEFPVFVGDAKSVADQMEEWFGTACDGFVLAASHVPGSYEDFTRMVVPELQRRGLFQTEYAGSTLRENLGLPALHV</sequence>
<evidence type="ECO:0000256" key="4">
    <source>
        <dbReference type="ARBA" id="ARBA00023033"/>
    </source>
</evidence>
<feature type="binding site" evidence="6">
    <location>
        <position position="154"/>
    </location>
    <ligand>
        <name>FMN</name>
        <dbReference type="ChEBI" id="CHEBI:58210"/>
    </ligand>
</feature>
<evidence type="ECO:0000313" key="8">
    <source>
        <dbReference type="EMBL" id="PCE40556.1"/>
    </source>
</evidence>
<evidence type="ECO:0000256" key="5">
    <source>
        <dbReference type="ARBA" id="ARBA00033748"/>
    </source>
</evidence>
<keyword evidence="4 8" id="KW-0503">Monooxygenase</keyword>
<reference evidence="8 9" key="1">
    <citation type="submission" date="2017-09" db="EMBL/GenBank/DDBJ databases">
        <title>The Catabolism of 3,6-Dichlorosalicylic acid is Initiated by the Cytochrome P450 Monooxygenase DsmABC in Rhizorhabdus dicambivorans Ndbn-20.</title>
        <authorList>
            <person name="Na L."/>
        </authorList>
    </citation>
    <scope>NUCLEOTIDE SEQUENCE [LARGE SCALE GENOMIC DNA]</scope>
    <source>
        <strain evidence="8 9">Ndbn-20m</strain>
    </source>
</reference>
<feature type="domain" description="Luciferase-like" evidence="7">
    <location>
        <begin position="37"/>
        <end position="391"/>
    </location>
</feature>
<comment type="similarity">
    <text evidence="5">Belongs to the NtaA/SnaA/DszA monooxygenase family.</text>
</comment>
<keyword evidence="3" id="KW-0560">Oxidoreductase</keyword>
<evidence type="ECO:0000259" key="7">
    <source>
        <dbReference type="Pfam" id="PF00296"/>
    </source>
</evidence>
<dbReference type="PANTHER" id="PTHR30011">
    <property type="entry name" value="ALKANESULFONATE MONOOXYGENASE-RELATED"/>
    <property type="match status" value="1"/>
</dbReference>
<dbReference type="SUPFAM" id="SSF51679">
    <property type="entry name" value="Bacterial luciferase-like"/>
    <property type="match status" value="1"/>
</dbReference>
<dbReference type="Pfam" id="PF00296">
    <property type="entry name" value="Bac_luciferase"/>
    <property type="match status" value="1"/>
</dbReference>
<keyword evidence="2 6" id="KW-0288">FMN</keyword>
<dbReference type="InterPro" id="IPR036661">
    <property type="entry name" value="Luciferase-like_sf"/>
</dbReference>
<dbReference type="GO" id="GO:0016705">
    <property type="term" value="F:oxidoreductase activity, acting on paired donors, with incorporation or reduction of molecular oxygen"/>
    <property type="evidence" value="ECO:0007669"/>
    <property type="project" value="InterPro"/>
</dbReference>
<dbReference type="EMBL" id="NWUF01000026">
    <property type="protein sequence ID" value="PCE40556.1"/>
    <property type="molecule type" value="Genomic_DNA"/>
</dbReference>
<dbReference type="RefSeq" id="WP_083216042.1">
    <property type="nucleotide sequence ID" value="NZ_CP023449.1"/>
</dbReference>
<evidence type="ECO:0000313" key="9">
    <source>
        <dbReference type="Proteomes" id="UP000218934"/>
    </source>
</evidence>
<feature type="binding site" evidence="6">
    <location>
        <position position="158"/>
    </location>
    <ligand>
        <name>FMN</name>
        <dbReference type="ChEBI" id="CHEBI:58210"/>
    </ligand>
</feature>
<dbReference type="AlphaFoldDB" id="A0A2A4FS76"/>
<evidence type="ECO:0000256" key="1">
    <source>
        <dbReference type="ARBA" id="ARBA00022630"/>
    </source>
</evidence>
<gene>
    <name evidence="8" type="ORF">COO09_19725</name>
</gene>
<dbReference type="GO" id="GO:0004497">
    <property type="term" value="F:monooxygenase activity"/>
    <property type="evidence" value="ECO:0007669"/>
    <property type="project" value="UniProtKB-KW"/>
</dbReference>
<feature type="binding site" evidence="6">
    <location>
        <position position="229"/>
    </location>
    <ligand>
        <name>FMN</name>
        <dbReference type="ChEBI" id="CHEBI:58210"/>
    </ligand>
</feature>
<dbReference type="CDD" id="cd01095">
    <property type="entry name" value="Nitrilotriacetate_monoxgenase"/>
    <property type="match status" value="1"/>
</dbReference>
<dbReference type="Proteomes" id="UP000218934">
    <property type="component" value="Unassembled WGS sequence"/>
</dbReference>
<dbReference type="InterPro" id="IPR051260">
    <property type="entry name" value="Diverse_substr_monoxygenases"/>
</dbReference>
<dbReference type="InterPro" id="IPR011251">
    <property type="entry name" value="Luciferase-like_dom"/>
</dbReference>
<dbReference type="Gene3D" id="3.20.20.30">
    <property type="entry name" value="Luciferase-like domain"/>
    <property type="match status" value="1"/>
</dbReference>
<dbReference type="PIRSF" id="PIRSF000337">
    <property type="entry name" value="NTA_MOA"/>
    <property type="match status" value="1"/>
</dbReference>
<keyword evidence="9" id="KW-1185">Reference proteome</keyword>
<comment type="caution">
    <text evidence="8">The sequence shown here is derived from an EMBL/GenBank/DDBJ whole genome shotgun (WGS) entry which is preliminary data.</text>
</comment>
<proteinExistence type="inferred from homology"/>
<name>A0A2A4FS76_9SPHN</name>
<dbReference type="NCBIfam" id="TIGR03860">
    <property type="entry name" value="FMN_nitrolo"/>
    <property type="match status" value="1"/>
</dbReference>
<dbReference type="KEGG" id="rdi:CMV14_07535"/>
<evidence type="ECO:0000256" key="3">
    <source>
        <dbReference type="ARBA" id="ARBA00023002"/>
    </source>
</evidence>
<accession>A0A2A4FS76</accession>
<organism evidence="8 9">
    <name type="scientific">Rhizorhabdus dicambivorans</name>
    <dbReference type="NCBI Taxonomy" id="1850238"/>
    <lineage>
        <taxon>Bacteria</taxon>
        <taxon>Pseudomonadati</taxon>
        <taxon>Pseudomonadota</taxon>
        <taxon>Alphaproteobacteria</taxon>
        <taxon>Sphingomonadales</taxon>
        <taxon>Sphingomonadaceae</taxon>
        <taxon>Rhizorhabdus</taxon>
    </lineage>
</organism>
<feature type="binding site" evidence="6">
    <location>
        <position position="104"/>
    </location>
    <ligand>
        <name>FMN</name>
        <dbReference type="ChEBI" id="CHEBI:58210"/>
    </ligand>
</feature>
<dbReference type="InterPro" id="IPR016215">
    <property type="entry name" value="NTA_MOA"/>
</dbReference>
<protein>
    <submittedName>
        <fullName evidence="8">FMN-dependent monooxygenase</fullName>
    </submittedName>
</protein>
<dbReference type="OrthoDB" id="9779442at2"/>
<keyword evidence="1 6" id="KW-0285">Flavoprotein</keyword>